<dbReference type="GO" id="GO:0006355">
    <property type="term" value="P:regulation of DNA-templated transcription"/>
    <property type="evidence" value="ECO:0007669"/>
    <property type="project" value="TreeGrafter"/>
</dbReference>
<dbReference type="InterPro" id="IPR001789">
    <property type="entry name" value="Sig_transdc_resp-reg_receiver"/>
</dbReference>
<evidence type="ECO:0000313" key="8">
    <source>
        <dbReference type="EMBL" id="QNM81776.1"/>
    </source>
</evidence>
<dbReference type="AlphaFoldDB" id="A0A7G9KZH7"/>
<dbReference type="CDD" id="cd00156">
    <property type="entry name" value="REC"/>
    <property type="match status" value="1"/>
</dbReference>
<gene>
    <name evidence="8" type="ORF">H8M03_06805</name>
</gene>
<evidence type="ECO:0000256" key="6">
    <source>
        <dbReference type="PROSITE-ProRule" id="PRU00169"/>
    </source>
</evidence>
<protein>
    <submittedName>
        <fullName evidence="8">Response regulator</fullName>
    </submittedName>
</protein>
<keyword evidence="3" id="KW-0805">Transcription regulation</keyword>
<dbReference type="InterPro" id="IPR039420">
    <property type="entry name" value="WalR-like"/>
</dbReference>
<dbReference type="PANTHER" id="PTHR48111:SF1">
    <property type="entry name" value="TWO-COMPONENT RESPONSE REGULATOR ORR33"/>
    <property type="match status" value="1"/>
</dbReference>
<feature type="modified residue" description="4-aspartylphosphate" evidence="6">
    <location>
        <position position="64"/>
    </location>
</feature>
<keyword evidence="1 6" id="KW-0597">Phosphoprotein</keyword>
<name>A0A7G9KZH7_9SPHN</name>
<keyword evidence="2" id="KW-0902">Two-component regulatory system</keyword>
<dbReference type="KEGG" id="ssau:H8M03_06805"/>
<dbReference type="PROSITE" id="PS50110">
    <property type="entry name" value="RESPONSE_REGULATORY"/>
    <property type="match status" value="1"/>
</dbReference>
<dbReference type="PANTHER" id="PTHR48111">
    <property type="entry name" value="REGULATOR OF RPOS"/>
    <property type="match status" value="1"/>
</dbReference>
<keyword evidence="5" id="KW-0804">Transcription</keyword>
<dbReference type="GO" id="GO:0032993">
    <property type="term" value="C:protein-DNA complex"/>
    <property type="evidence" value="ECO:0007669"/>
    <property type="project" value="TreeGrafter"/>
</dbReference>
<dbReference type="SUPFAM" id="SSF52172">
    <property type="entry name" value="CheY-like"/>
    <property type="match status" value="1"/>
</dbReference>
<evidence type="ECO:0000256" key="2">
    <source>
        <dbReference type="ARBA" id="ARBA00023012"/>
    </source>
</evidence>
<dbReference type="InterPro" id="IPR011006">
    <property type="entry name" value="CheY-like_superfamily"/>
</dbReference>
<dbReference type="GO" id="GO:0000156">
    <property type="term" value="F:phosphorelay response regulator activity"/>
    <property type="evidence" value="ECO:0007669"/>
    <property type="project" value="TreeGrafter"/>
</dbReference>
<evidence type="ECO:0000256" key="5">
    <source>
        <dbReference type="ARBA" id="ARBA00023163"/>
    </source>
</evidence>
<dbReference type="Pfam" id="PF00072">
    <property type="entry name" value="Response_reg"/>
    <property type="match status" value="1"/>
</dbReference>
<reference evidence="8 9" key="1">
    <citation type="submission" date="2020-08" db="EMBL/GenBank/DDBJ databases">
        <title>Sphingomonas sp. sand1-3 16S ribosomal RNA gene Genome sequencing and assembly.</title>
        <authorList>
            <person name="Kang M."/>
        </authorList>
    </citation>
    <scope>NUCLEOTIDE SEQUENCE [LARGE SCALE GENOMIC DNA]</scope>
    <source>
        <strain evidence="9">sand1-3</strain>
    </source>
</reference>
<dbReference type="SMART" id="SM00448">
    <property type="entry name" value="REC"/>
    <property type="match status" value="1"/>
</dbReference>
<organism evidence="8 9">
    <name type="scientific">Sphingomonas sabuli</name>
    <dbReference type="NCBI Taxonomy" id="2764186"/>
    <lineage>
        <taxon>Bacteria</taxon>
        <taxon>Pseudomonadati</taxon>
        <taxon>Pseudomonadota</taxon>
        <taxon>Alphaproteobacteria</taxon>
        <taxon>Sphingomonadales</taxon>
        <taxon>Sphingomonadaceae</taxon>
        <taxon>Sphingomonas</taxon>
    </lineage>
</organism>
<feature type="domain" description="Response regulatory" evidence="7">
    <location>
        <begin position="15"/>
        <end position="131"/>
    </location>
</feature>
<evidence type="ECO:0000256" key="1">
    <source>
        <dbReference type="ARBA" id="ARBA00022553"/>
    </source>
</evidence>
<dbReference type="Gene3D" id="3.40.50.2300">
    <property type="match status" value="1"/>
</dbReference>
<accession>A0A7G9KZH7</accession>
<dbReference type="Proteomes" id="UP000515861">
    <property type="component" value="Chromosome"/>
</dbReference>
<dbReference type="EMBL" id="CP060697">
    <property type="protein sequence ID" value="QNM81776.1"/>
    <property type="molecule type" value="Genomic_DNA"/>
</dbReference>
<keyword evidence="4" id="KW-0238">DNA-binding</keyword>
<proteinExistence type="predicted"/>
<evidence type="ECO:0000259" key="7">
    <source>
        <dbReference type="PROSITE" id="PS50110"/>
    </source>
</evidence>
<evidence type="ECO:0000313" key="9">
    <source>
        <dbReference type="Proteomes" id="UP000515861"/>
    </source>
</evidence>
<evidence type="ECO:0000256" key="4">
    <source>
        <dbReference type="ARBA" id="ARBA00023125"/>
    </source>
</evidence>
<keyword evidence="9" id="KW-1185">Reference proteome</keyword>
<dbReference type="GO" id="GO:0000976">
    <property type="term" value="F:transcription cis-regulatory region binding"/>
    <property type="evidence" value="ECO:0007669"/>
    <property type="project" value="TreeGrafter"/>
</dbReference>
<evidence type="ECO:0000256" key="3">
    <source>
        <dbReference type="ARBA" id="ARBA00023015"/>
    </source>
</evidence>
<sequence length="184" mass="20096">MEFALQMRSVSDQPRVLVVERNRTYLGVLARRLAEFGYRVATADNAQAALAEMYRIPVDLVLADANLPGTSGIELVRMIRHDPVHAPMPVLLVVGRSESSAAVDALRAGADGVVRKPCHFDVLGATIARQIERADAVKRLAGDKAALDAKIISRVIELREAQEELRHSEAERRRLAAIVEGKAA</sequence>
<dbReference type="GO" id="GO:0005829">
    <property type="term" value="C:cytosol"/>
    <property type="evidence" value="ECO:0007669"/>
    <property type="project" value="TreeGrafter"/>
</dbReference>
<dbReference type="RefSeq" id="WP_187478732.1">
    <property type="nucleotide sequence ID" value="NZ_CP060697.1"/>
</dbReference>